<dbReference type="Proteomes" id="UP000295453">
    <property type="component" value="Unassembled WGS sequence"/>
</dbReference>
<name>A0A4R1CJE9_9ACTN</name>
<proteinExistence type="predicted"/>
<dbReference type="AlphaFoldDB" id="A0A4R1CJE9"/>
<dbReference type="EMBL" id="SJZJ01000004">
    <property type="protein sequence ID" value="TCJ30306.1"/>
    <property type="molecule type" value="Genomic_DNA"/>
</dbReference>
<gene>
    <name evidence="2" type="ORF">EPD65_03610</name>
</gene>
<evidence type="ECO:0000256" key="1">
    <source>
        <dbReference type="SAM" id="SignalP"/>
    </source>
</evidence>
<protein>
    <submittedName>
        <fullName evidence="2">Uncharacterized protein</fullName>
    </submittedName>
</protein>
<comment type="caution">
    <text evidence="2">The sequence shown here is derived from an EMBL/GenBank/DDBJ whole genome shotgun (WGS) entry which is preliminary data.</text>
</comment>
<keyword evidence="1" id="KW-0732">Signal</keyword>
<evidence type="ECO:0000313" key="2">
    <source>
        <dbReference type="EMBL" id="TCJ30306.1"/>
    </source>
</evidence>
<evidence type="ECO:0000313" key="3">
    <source>
        <dbReference type="Proteomes" id="UP000295453"/>
    </source>
</evidence>
<keyword evidence="3" id="KW-1185">Reference proteome</keyword>
<feature type="chain" id="PRO_5039434018" evidence="1">
    <location>
        <begin position="27"/>
        <end position="198"/>
    </location>
</feature>
<accession>A0A4R1CJE9</accession>
<dbReference type="OrthoDB" id="115162at2"/>
<sequence length="198" mass="20216">MLRLVRFVTATAAVVAIAGFATPADGAIANDTDQTSDMVQCDANGANCVADNGAQGDISAITINAGATTVTVTTTFRGLTSFDDGMQGEAVRIQTKAGVNRTVRLVRSGGQLLFDLVDASGGALTCAGMSQSIDFGAKTMQVSVPTSCLDNTTQLSVGIASVWSNDPEGSVVHVDDAYANRTTSLPATPSLSHKINVG</sequence>
<reference evidence="2 3" key="1">
    <citation type="submission" date="2019-03" db="EMBL/GenBank/DDBJ databases">
        <authorList>
            <person name="Kim M.K.M."/>
        </authorList>
    </citation>
    <scope>NUCLEOTIDE SEQUENCE [LARGE SCALE GENOMIC DNA]</scope>
    <source>
        <strain evidence="2 3">18JY15-6</strain>
    </source>
</reference>
<dbReference type="RefSeq" id="WP_131581806.1">
    <property type="nucleotide sequence ID" value="NZ_SJZJ01000004.1"/>
</dbReference>
<organism evidence="2 3">
    <name type="scientific">Nocardioides jejuensis</name>
    <dbReference type="NCBI Taxonomy" id="2502782"/>
    <lineage>
        <taxon>Bacteria</taxon>
        <taxon>Bacillati</taxon>
        <taxon>Actinomycetota</taxon>
        <taxon>Actinomycetes</taxon>
        <taxon>Propionibacteriales</taxon>
        <taxon>Nocardioidaceae</taxon>
        <taxon>Nocardioides</taxon>
    </lineage>
</organism>
<feature type="signal peptide" evidence="1">
    <location>
        <begin position="1"/>
        <end position="26"/>
    </location>
</feature>